<gene>
    <name evidence="9" type="ORF">E4T88_17370</name>
</gene>
<evidence type="ECO:0000313" key="9">
    <source>
        <dbReference type="EMBL" id="TFU85749.1"/>
    </source>
</evidence>
<dbReference type="CDD" id="cd06529">
    <property type="entry name" value="S24_LexA-like"/>
    <property type="match status" value="1"/>
</dbReference>
<dbReference type="GO" id="GO:0006355">
    <property type="term" value="P:regulation of DNA-templated transcription"/>
    <property type="evidence" value="ECO:0007669"/>
    <property type="project" value="InterPro"/>
</dbReference>
<dbReference type="EMBL" id="SPPK01000047">
    <property type="protein sequence ID" value="TFU85749.1"/>
    <property type="molecule type" value="Genomic_DNA"/>
</dbReference>
<evidence type="ECO:0000256" key="1">
    <source>
        <dbReference type="ARBA" id="ARBA00007484"/>
    </source>
</evidence>
<evidence type="ECO:0000313" key="10">
    <source>
        <dbReference type="Proteomes" id="UP000298285"/>
    </source>
</evidence>
<organism evidence="9 10">
    <name type="scientific">Dysgonomonas mossii</name>
    <dbReference type="NCBI Taxonomy" id="163665"/>
    <lineage>
        <taxon>Bacteria</taxon>
        <taxon>Pseudomonadati</taxon>
        <taxon>Bacteroidota</taxon>
        <taxon>Bacteroidia</taxon>
        <taxon>Bacteroidales</taxon>
        <taxon>Dysgonomonadaceae</taxon>
        <taxon>Dysgonomonas</taxon>
    </lineage>
</organism>
<keyword evidence="2" id="KW-0227">DNA damage</keyword>
<sequence length="105" mass="11245">MNSILQALAPIQIQPWGLVLPLANATVRAGFPSPAADFGETRIDLMAELITHPQATFLLRVRGLSMSEDGLGDGDTIIVDRAIKPTNGHIVVAVVDGDFTVKRLQ</sequence>
<evidence type="ECO:0000256" key="6">
    <source>
        <dbReference type="ARBA" id="ARBA00023236"/>
    </source>
</evidence>
<protein>
    <submittedName>
        <fullName evidence="9">Peptidase</fullName>
    </submittedName>
</protein>
<feature type="domain" description="Peptidase S24/S26A/S26B/S26C" evidence="8">
    <location>
        <begin position="25"/>
        <end position="105"/>
    </location>
</feature>
<dbReference type="InterPro" id="IPR006197">
    <property type="entry name" value="Peptidase_S24_LexA"/>
</dbReference>
<evidence type="ECO:0000259" key="8">
    <source>
        <dbReference type="Pfam" id="PF00717"/>
    </source>
</evidence>
<evidence type="ECO:0000256" key="4">
    <source>
        <dbReference type="ARBA" id="ARBA00022813"/>
    </source>
</evidence>
<reference evidence="9 10" key="1">
    <citation type="submission" date="2019-03" db="EMBL/GenBank/DDBJ databases">
        <title>Diversity of the mouse oral microbiome.</title>
        <authorList>
            <person name="Joseph S."/>
            <person name="Aduse-Opoku J."/>
            <person name="Curtis M."/>
            <person name="Wade W."/>
            <person name="Hashim A."/>
        </authorList>
    </citation>
    <scope>NUCLEOTIDE SEQUENCE [LARGE SCALE GENOMIC DNA]</scope>
    <source>
        <strain evidence="9 10">P11</strain>
    </source>
</reference>
<proteinExistence type="inferred from homology"/>
<name>A0A4Y9IIW8_9BACT</name>
<dbReference type="PRINTS" id="PR00726">
    <property type="entry name" value="LEXASERPTASE"/>
</dbReference>
<dbReference type="InterPro" id="IPR039418">
    <property type="entry name" value="LexA-like"/>
</dbReference>
<keyword evidence="5" id="KW-0234">DNA repair</keyword>
<dbReference type="OrthoDB" id="9787787at2"/>
<dbReference type="GO" id="GO:0006281">
    <property type="term" value="P:DNA repair"/>
    <property type="evidence" value="ECO:0007669"/>
    <property type="project" value="UniProtKB-KW"/>
</dbReference>
<comment type="caution">
    <text evidence="9">The sequence shown here is derived from an EMBL/GenBank/DDBJ whole genome shotgun (WGS) entry which is preliminary data.</text>
</comment>
<keyword evidence="3 7" id="KW-0378">Hydrolase</keyword>
<evidence type="ECO:0000256" key="2">
    <source>
        <dbReference type="ARBA" id="ARBA00022763"/>
    </source>
</evidence>
<dbReference type="InterPro" id="IPR036286">
    <property type="entry name" value="LexA/Signal_pep-like_sf"/>
</dbReference>
<dbReference type="InterPro" id="IPR015927">
    <property type="entry name" value="Peptidase_S24_S26A/B/C"/>
</dbReference>
<keyword evidence="4 7" id="KW-0068">Autocatalytic cleavage</keyword>
<evidence type="ECO:0000256" key="3">
    <source>
        <dbReference type="ARBA" id="ARBA00022801"/>
    </source>
</evidence>
<dbReference type="RefSeq" id="WP_135107559.1">
    <property type="nucleotide sequence ID" value="NZ_JADGKW010000047.1"/>
</dbReference>
<feature type="non-terminal residue" evidence="9">
    <location>
        <position position="105"/>
    </location>
</feature>
<dbReference type="GO" id="GO:0016787">
    <property type="term" value="F:hydrolase activity"/>
    <property type="evidence" value="ECO:0007669"/>
    <property type="project" value="UniProtKB-KW"/>
</dbReference>
<dbReference type="GO" id="GO:0009432">
    <property type="term" value="P:SOS response"/>
    <property type="evidence" value="ECO:0007669"/>
    <property type="project" value="UniProtKB-KW"/>
</dbReference>
<dbReference type="Proteomes" id="UP000298285">
    <property type="component" value="Unassembled WGS sequence"/>
</dbReference>
<keyword evidence="6" id="KW-0742">SOS response</keyword>
<dbReference type="InterPro" id="IPR050077">
    <property type="entry name" value="LexA_repressor"/>
</dbReference>
<dbReference type="Pfam" id="PF00717">
    <property type="entry name" value="Peptidase_S24"/>
    <property type="match status" value="1"/>
</dbReference>
<evidence type="ECO:0000256" key="5">
    <source>
        <dbReference type="ARBA" id="ARBA00023204"/>
    </source>
</evidence>
<comment type="similarity">
    <text evidence="1 7">Belongs to the peptidase S24 family.</text>
</comment>
<dbReference type="PANTHER" id="PTHR33516">
    <property type="entry name" value="LEXA REPRESSOR"/>
    <property type="match status" value="1"/>
</dbReference>
<accession>A0A4Y9IIW8</accession>
<dbReference type="GO" id="GO:0003677">
    <property type="term" value="F:DNA binding"/>
    <property type="evidence" value="ECO:0007669"/>
    <property type="project" value="InterPro"/>
</dbReference>
<dbReference type="Gene3D" id="2.10.109.10">
    <property type="entry name" value="Umud Fragment, subunit A"/>
    <property type="match status" value="1"/>
</dbReference>
<evidence type="ECO:0000256" key="7">
    <source>
        <dbReference type="RuleBase" id="RU003991"/>
    </source>
</evidence>
<dbReference type="PANTHER" id="PTHR33516:SF2">
    <property type="entry name" value="LEXA REPRESSOR-RELATED"/>
    <property type="match status" value="1"/>
</dbReference>
<dbReference type="SUPFAM" id="SSF51306">
    <property type="entry name" value="LexA/Signal peptidase"/>
    <property type="match status" value="1"/>
</dbReference>
<dbReference type="AlphaFoldDB" id="A0A4Y9IIW8"/>